<organism evidence="2 3">
    <name type="scientific">Beauveria bassiana</name>
    <name type="common">White muscardine disease fungus</name>
    <name type="synonym">Tritirachium shiotae</name>
    <dbReference type="NCBI Taxonomy" id="176275"/>
    <lineage>
        <taxon>Eukaryota</taxon>
        <taxon>Fungi</taxon>
        <taxon>Dikarya</taxon>
        <taxon>Ascomycota</taxon>
        <taxon>Pezizomycotina</taxon>
        <taxon>Sordariomycetes</taxon>
        <taxon>Hypocreomycetidae</taxon>
        <taxon>Hypocreales</taxon>
        <taxon>Cordycipitaceae</taxon>
        <taxon>Beauveria</taxon>
    </lineage>
</organism>
<feature type="compositionally biased region" description="Acidic residues" evidence="1">
    <location>
        <begin position="230"/>
        <end position="248"/>
    </location>
</feature>
<accession>A0A2S7YE65</accession>
<feature type="compositionally biased region" description="Polar residues" evidence="1">
    <location>
        <begin position="185"/>
        <end position="228"/>
    </location>
</feature>
<comment type="caution">
    <text evidence="2">The sequence shown here is derived from an EMBL/GenBank/DDBJ whole genome shotgun (WGS) entry which is preliminary data.</text>
</comment>
<name>A0A2S7YE65_BEABA</name>
<dbReference type="EMBL" id="JRHA01000004">
    <property type="protein sequence ID" value="PQK14304.1"/>
    <property type="molecule type" value="Genomic_DNA"/>
</dbReference>
<evidence type="ECO:0000256" key="1">
    <source>
        <dbReference type="SAM" id="MobiDB-lite"/>
    </source>
</evidence>
<proteinExistence type="predicted"/>
<feature type="compositionally biased region" description="Polar residues" evidence="1">
    <location>
        <begin position="66"/>
        <end position="78"/>
    </location>
</feature>
<protein>
    <submittedName>
        <fullName evidence="2">Uncharacterized protein</fullName>
    </submittedName>
</protein>
<dbReference type="Proteomes" id="UP000237441">
    <property type="component" value="Unassembled WGS sequence"/>
</dbReference>
<dbReference type="AlphaFoldDB" id="A0A2S7YE65"/>
<gene>
    <name evidence="2" type="ORF">BB8028_0004g12340</name>
</gene>
<sequence>MIFAEAPTCKLREKKKMKPTDAGILLLSNGVLIAGVLGEALPPESIPIQCATICGPMVELTSVCSGGNSQENSASFSNSRRKRANENQNTGADGKEKPQRQPKNGAELGKRNFTVIVPAPTSFPPSLLVQQGTTDSPRQSKLTQIRPTIIYPVQEPPPHPPPSPPPPSSSSSSAPPPPVATSAPTLQHPSTSTSTESDVPQDSHSMTELISGSVSPTTSRQPRSSGDASNDGDEGDEGDGDNGDDDGDDHTNSSGAQPDKNEDGWTMKDGEEECVCENKSFNVARVAALCSSCIATASEQQNDMDVIMETCKFTPEQYSPEKDSIVNGIQVQAVPPKVVWGQNAAVAKAGAAMLMPNQGVQMAVAAAMSFLHLWLL</sequence>
<feature type="compositionally biased region" description="Polar residues" evidence="1">
    <location>
        <begin position="128"/>
        <end position="146"/>
    </location>
</feature>
<evidence type="ECO:0000313" key="2">
    <source>
        <dbReference type="EMBL" id="PQK14304.1"/>
    </source>
</evidence>
<feature type="region of interest" description="Disordered" evidence="1">
    <location>
        <begin position="66"/>
        <end position="266"/>
    </location>
</feature>
<feature type="compositionally biased region" description="Pro residues" evidence="1">
    <location>
        <begin position="154"/>
        <end position="179"/>
    </location>
</feature>
<reference evidence="2 3" key="1">
    <citation type="submission" date="2016-07" db="EMBL/GenBank/DDBJ databases">
        <title>Comparative genomics of the entomopathogenic fungus Beauveria bassiana.</title>
        <authorList>
            <person name="Valero Jimenez C.A."/>
            <person name="Zwaan B.J."/>
            <person name="Van Kan J.A."/>
            <person name="Takken W."/>
            <person name="Debets A.J."/>
            <person name="Schoustra S.E."/>
            <person name="Koenraadt C.J."/>
        </authorList>
    </citation>
    <scope>NUCLEOTIDE SEQUENCE [LARGE SCALE GENOMIC DNA]</scope>
    <source>
        <strain evidence="2 3">ARSEF 8028</strain>
    </source>
</reference>
<dbReference type="OrthoDB" id="4843554at2759"/>
<evidence type="ECO:0000313" key="3">
    <source>
        <dbReference type="Proteomes" id="UP000237441"/>
    </source>
</evidence>